<dbReference type="EMBL" id="JAGIBU010000004">
    <property type="protein sequence ID" value="MBS7824739.1"/>
    <property type="molecule type" value="Genomic_DNA"/>
</dbReference>
<keyword evidence="2 3" id="KW-0560">Oxidoreductase</keyword>
<organism evidence="7 8">
    <name type="scientific">Wohlfahrtiimonas chitiniclastica</name>
    <dbReference type="NCBI Taxonomy" id="400946"/>
    <lineage>
        <taxon>Bacteria</taxon>
        <taxon>Pseudomonadati</taxon>
        <taxon>Pseudomonadota</taxon>
        <taxon>Gammaproteobacteria</taxon>
        <taxon>Cardiobacteriales</taxon>
        <taxon>Ignatzschineriaceae</taxon>
        <taxon>Wohlfahrtiimonas</taxon>
    </lineage>
</organism>
<feature type="binding site" evidence="4">
    <location>
        <begin position="204"/>
        <end position="208"/>
    </location>
    <ligand>
        <name>substrate</name>
    </ligand>
</feature>
<evidence type="ECO:0000256" key="3">
    <source>
        <dbReference type="PIRNR" id="PIRNR000124"/>
    </source>
</evidence>
<dbReference type="PIRSF" id="PIRSF000124">
    <property type="entry name" value="UDPglc_GDPman_dh"/>
    <property type="match status" value="1"/>
</dbReference>
<feature type="binding site" evidence="4">
    <location>
        <position position="212"/>
    </location>
    <ligand>
        <name>substrate</name>
    </ligand>
</feature>
<dbReference type="InterPro" id="IPR036220">
    <property type="entry name" value="UDP-Glc/GDP-Man_DH_C_sf"/>
</dbReference>
<dbReference type="SMART" id="SM00984">
    <property type="entry name" value="UDPG_MGDP_dh_C"/>
    <property type="match status" value="1"/>
</dbReference>
<dbReference type="SUPFAM" id="SSF48179">
    <property type="entry name" value="6-phosphogluconate dehydrogenase C-terminal domain-like"/>
    <property type="match status" value="1"/>
</dbReference>
<evidence type="ECO:0000256" key="5">
    <source>
        <dbReference type="PIRSR" id="PIRSR500134-3"/>
    </source>
</evidence>
<dbReference type="SUPFAM" id="SSF52413">
    <property type="entry name" value="UDP-glucose/GDP-mannose dehydrogenase C-terminal domain"/>
    <property type="match status" value="1"/>
</dbReference>
<dbReference type="PANTHER" id="PTHR43750">
    <property type="entry name" value="UDP-GLUCOSE 6-DEHYDROGENASE TUAD"/>
    <property type="match status" value="1"/>
</dbReference>
<dbReference type="InterPro" id="IPR014027">
    <property type="entry name" value="UDP-Glc/GDP-Man_DH_C"/>
</dbReference>
<dbReference type="Pfam" id="PF03720">
    <property type="entry name" value="UDPG_MGDP_dh_C"/>
    <property type="match status" value="1"/>
</dbReference>
<evidence type="ECO:0000259" key="6">
    <source>
        <dbReference type="SMART" id="SM00984"/>
    </source>
</evidence>
<dbReference type="GO" id="GO:0051287">
    <property type="term" value="F:NAD binding"/>
    <property type="evidence" value="ECO:0007669"/>
    <property type="project" value="InterPro"/>
</dbReference>
<reference evidence="7" key="1">
    <citation type="submission" date="2021-03" db="EMBL/GenBank/DDBJ databases">
        <title>Identification and antibiotic profiling of Wohlfahrtiimonas chitiniclastica, an underestimated human pathogen.</title>
        <authorList>
            <person name="Kopf A."/>
            <person name="Bunk B."/>
            <person name="Coldewey S."/>
            <person name="Gunzer F."/>
            <person name="Riedel T."/>
            <person name="Schroettner P."/>
        </authorList>
    </citation>
    <scope>NUCLEOTIDE SEQUENCE</scope>
    <source>
        <strain evidence="7">DSM 100917</strain>
    </source>
</reference>
<dbReference type="InterPro" id="IPR017476">
    <property type="entry name" value="UDP-Glc/GDP-Man"/>
</dbReference>
<evidence type="ECO:0000256" key="2">
    <source>
        <dbReference type="ARBA" id="ARBA00023002"/>
    </source>
</evidence>
<dbReference type="InterPro" id="IPR014026">
    <property type="entry name" value="UDP-Glc/GDP-Man_DH_dimer"/>
</dbReference>
<dbReference type="Gene3D" id="3.40.50.720">
    <property type="entry name" value="NAD(P)-binding Rossmann-like Domain"/>
    <property type="match status" value="2"/>
</dbReference>
<comment type="caution">
    <text evidence="7">The sequence shown here is derived from an EMBL/GenBank/DDBJ whole genome shotgun (WGS) entry which is preliminary data.</text>
</comment>
<feature type="binding site" evidence="5">
    <location>
        <position position="107"/>
    </location>
    <ligand>
        <name>NAD(+)</name>
        <dbReference type="ChEBI" id="CHEBI:57540"/>
    </ligand>
</feature>
<dbReference type="Proteomes" id="UP000680020">
    <property type="component" value="Unassembled WGS sequence"/>
</dbReference>
<feature type="binding site" evidence="4">
    <location>
        <position position="159"/>
    </location>
    <ligand>
        <name>substrate</name>
    </ligand>
</feature>
<dbReference type="InterPro" id="IPR036291">
    <property type="entry name" value="NAD(P)-bd_dom_sf"/>
</dbReference>
<comment type="catalytic activity">
    <reaction evidence="3">
        <text>UDP-alpha-D-glucose + 2 NAD(+) + H2O = UDP-alpha-D-glucuronate + 2 NADH + 3 H(+)</text>
        <dbReference type="Rhea" id="RHEA:23596"/>
        <dbReference type="ChEBI" id="CHEBI:15377"/>
        <dbReference type="ChEBI" id="CHEBI:15378"/>
        <dbReference type="ChEBI" id="CHEBI:57540"/>
        <dbReference type="ChEBI" id="CHEBI:57945"/>
        <dbReference type="ChEBI" id="CHEBI:58052"/>
        <dbReference type="ChEBI" id="CHEBI:58885"/>
        <dbReference type="EC" id="1.1.1.22"/>
    </reaction>
</comment>
<dbReference type="RefSeq" id="WP_213403912.1">
    <property type="nucleotide sequence ID" value="NZ_JAGIBT010000005.1"/>
</dbReference>
<dbReference type="SUPFAM" id="SSF51735">
    <property type="entry name" value="NAD(P)-binding Rossmann-fold domains"/>
    <property type="match status" value="1"/>
</dbReference>
<comment type="similarity">
    <text evidence="3">Belongs to the UDP-glucose/GDP-mannose dehydrogenase family.</text>
</comment>
<keyword evidence="3 5" id="KW-0520">NAD</keyword>
<dbReference type="Pfam" id="PF00984">
    <property type="entry name" value="UDPG_MGDP_dh"/>
    <property type="match status" value="1"/>
</dbReference>
<dbReference type="PIRSF" id="PIRSF500134">
    <property type="entry name" value="UDPglc_DH_bac"/>
    <property type="match status" value="1"/>
</dbReference>
<sequence>MHITMIGQTLQANVLAELFSAVGNCVHHEPTLKGIAIDQLPTHMDVLCLCVPSHQFEQACEFLQKFQNHTAPKLMINGATFGLHGTAQLAQMYDQAPWCYLPDTIQEGNAMDSFVDAKQMIVGCDDEHAHPLMQELLRPFFPRPQQILWMPLLDAELTKLSISGMLATRISYMNDLANIAEKLGVDILNVQQGMAADTRIGGSYLSAGVGFGGANFSHDITMLASEVAQNGGKSRLLQQVWDINEDQKEILFRKLWHHFATDLQGKVIAIWGAAFKENTSSIQHSPIHKMLSALWAQGAIVKLHDPKALPKIAAQYGERTDLILCENAYDVAIDADALCVLTPWPAYFSPDYQRLKTVMRQPLLLDGRNIYDPTYVMAQGFIYEGVGRR</sequence>
<dbReference type="InterPro" id="IPR028357">
    <property type="entry name" value="UDPglc_DH_bac"/>
</dbReference>
<gene>
    <name evidence="7" type="ORF">J7561_05915</name>
</gene>
<accession>A0AB35BYC3</accession>
<proteinExistence type="inferred from homology"/>
<feature type="domain" description="UDP-glucose/GDP-mannose dehydrogenase C-terminal" evidence="6">
    <location>
        <begin position="269"/>
        <end position="373"/>
    </location>
</feature>
<dbReference type="Gene3D" id="1.20.5.100">
    <property type="entry name" value="Cytochrome c1, transmembrane anchor, C-terminal"/>
    <property type="match status" value="1"/>
</dbReference>
<dbReference type="InterPro" id="IPR008927">
    <property type="entry name" value="6-PGluconate_DH-like_C_sf"/>
</dbReference>
<dbReference type="GO" id="GO:0000271">
    <property type="term" value="P:polysaccharide biosynthetic process"/>
    <property type="evidence" value="ECO:0007669"/>
    <property type="project" value="InterPro"/>
</dbReference>
<dbReference type="PANTHER" id="PTHR43750:SF3">
    <property type="entry name" value="UDP-GLUCOSE 6-DEHYDROGENASE TUAD"/>
    <property type="match status" value="1"/>
</dbReference>
<name>A0AB35BYC3_9GAMM</name>
<evidence type="ECO:0000256" key="1">
    <source>
        <dbReference type="ARBA" id="ARBA00015132"/>
    </source>
</evidence>
<evidence type="ECO:0000313" key="7">
    <source>
        <dbReference type="EMBL" id="MBS7824739.1"/>
    </source>
</evidence>
<evidence type="ECO:0000256" key="4">
    <source>
        <dbReference type="PIRSR" id="PIRSR500134-2"/>
    </source>
</evidence>
<feature type="binding site" evidence="4">
    <location>
        <position position="276"/>
    </location>
    <ligand>
        <name>substrate</name>
    </ligand>
</feature>
<dbReference type="AlphaFoldDB" id="A0AB35BYC3"/>
<dbReference type="GO" id="GO:0003979">
    <property type="term" value="F:UDP-glucose 6-dehydrogenase activity"/>
    <property type="evidence" value="ECO:0007669"/>
    <property type="project" value="UniProtKB-EC"/>
</dbReference>
<protein>
    <recommendedName>
        <fullName evidence="1 3">UDP-glucose 6-dehydrogenase</fullName>
        <ecNumber evidence="3">1.1.1.22</ecNumber>
    </recommendedName>
</protein>
<evidence type="ECO:0000313" key="8">
    <source>
        <dbReference type="Proteomes" id="UP000680020"/>
    </source>
</evidence>
<dbReference type="EC" id="1.1.1.22" evidence="3"/>